<dbReference type="AlphaFoldDB" id="B4N8D9"/>
<dbReference type="InterPro" id="IPR038606">
    <property type="entry name" value="To_sf"/>
</dbReference>
<dbReference type="InParanoid" id="B4N8D9"/>
<reference evidence="5 6" key="1">
    <citation type="journal article" date="2007" name="Nature">
        <title>Evolution of genes and genomes on the Drosophila phylogeny.</title>
        <authorList>
            <consortium name="Drosophila 12 Genomes Consortium"/>
            <person name="Clark A.G."/>
            <person name="Eisen M.B."/>
            <person name="Smith D.R."/>
            <person name="Bergman C.M."/>
            <person name="Oliver B."/>
            <person name="Markow T.A."/>
            <person name="Kaufman T.C."/>
            <person name="Kellis M."/>
            <person name="Gelbart W."/>
            <person name="Iyer V.N."/>
            <person name="Pollard D.A."/>
            <person name="Sackton T.B."/>
            <person name="Larracuente A.M."/>
            <person name="Singh N.D."/>
            <person name="Abad J.P."/>
            <person name="Abt D.N."/>
            <person name="Adryan B."/>
            <person name="Aguade M."/>
            <person name="Akashi H."/>
            <person name="Anderson W.W."/>
            <person name="Aquadro C.F."/>
            <person name="Ardell D.H."/>
            <person name="Arguello R."/>
            <person name="Artieri C.G."/>
            <person name="Barbash D.A."/>
            <person name="Barker D."/>
            <person name="Barsanti P."/>
            <person name="Batterham P."/>
            <person name="Batzoglou S."/>
            <person name="Begun D."/>
            <person name="Bhutkar A."/>
            <person name="Blanco E."/>
            <person name="Bosak S.A."/>
            <person name="Bradley R.K."/>
            <person name="Brand A.D."/>
            <person name="Brent M.R."/>
            <person name="Brooks A.N."/>
            <person name="Brown R.H."/>
            <person name="Butlin R.K."/>
            <person name="Caggese C."/>
            <person name="Calvi B.R."/>
            <person name="Bernardo de Carvalho A."/>
            <person name="Caspi A."/>
            <person name="Castrezana S."/>
            <person name="Celniker S.E."/>
            <person name="Chang J.L."/>
            <person name="Chapple C."/>
            <person name="Chatterji S."/>
            <person name="Chinwalla A."/>
            <person name="Civetta A."/>
            <person name="Clifton S.W."/>
            <person name="Comeron J.M."/>
            <person name="Costello J.C."/>
            <person name="Coyne J.A."/>
            <person name="Daub J."/>
            <person name="David R.G."/>
            <person name="Delcher A.L."/>
            <person name="Delehaunty K."/>
            <person name="Do C.B."/>
            <person name="Ebling H."/>
            <person name="Edwards K."/>
            <person name="Eickbush T."/>
            <person name="Evans J.D."/>
            <person name="Filipski A."/>
            <person name="Findeiss S."/>
            <person name="Freyhult E."/>
            <person name="Fulton L."/>
            <person name="Fulton R."/>
            <person name="Garcia A.C."/>
            <person name="Gardiner A."/>
            <person name="Garfield D.A."/>
            <person name="Garvin B.E."/>
            <person name="Gibson G."/>
            <person name="Gilbert D."/>
            <person name="Gnerre S."/>
            <person name="Godfrey J."/>
            <person name="Good R."/>
            <person name="Gotea V."/>
            <person name="Gravely B."/>
            <person name="Greenberg A.J."/>
            <person name="Griffiths-Jones S."/>
            <person name="Gross S."/>
            <person name="Guigo R."/>
            <person name="Gustafson E.A."/>
            <person name="Haerty W."/>
            <person name="Hahn M.W."/>
            <person name="Halligan D.L."/>
            <person name="Halpern A.L."/>
            <person name="Halter G.M."/>
            <person name="Han M.V."/>
            <person name="Heger A."/>
            <person name="Hillier L."/>
            <person name="Hinrichs A.S."/>
            <person name="Holmes I."/>
            <person name="Hoskins R.A."/>
            <person name="Hubisz M.J."/>
            <person name="Hultmark D."/>
            <person name="Huntley M.A."/>
            <person name="Jaffe D.B."/>
            <person name="Jagadeeshan S."/>
            <person name="Jeck W.R."/>
            <person name="Johnson J."/>
            <person name="Jones C.D."/>
            <person name="Jordan W.C."/>
            <person name="Karpen G.H."/>
            <person name="Kataoka E."/>
            <person name="Keightley P.D."/>
            <person name="Kheradpour P."/>
            <person name="Kirkness E.F."/>
            <person name="Koerich L.B."/>
            <person name="Kristiansen K."/>
            <person name="Kudrna D."/>
            <person name="Kulathinal R.J."/>
            <person name="Kumar S."/>
            <person name="Kwok R."/>
            <person name="Lander E."/>
            <person name="Langley C.H."/>
            <person name="Lapoint R."/>
            <person name="Lazzaro B.P."/>
            <person name="Lee S.J."/>
            <person name="Levesque L."/>
            <person name="Li R."/>
            <person name="Lin C.F."/>
            <person name="Lin M.F."/>
            <person name="Lindblad-Toh K."/>
            <person name="Llopart A."/>
            <person name="Long M."/>
            <person name="Low L."/>
            <person name="Lozovsky E."/>
            <person name="Lu J."/>
            <person name="Luo M."/>
            <person name="Machado C.A."/>
            <person name="Makalowski W."/>
            <person name="Marzo M."/>
            <person name="Matsuda M."/>
            <person name="Matzkin L."/>
            <person name="McAllister B."/>
            <person name="McBride C.S."/>
            <person name="McKernan B."/>
            <person name="McKernan K."/>
            <person name="Mendez-Lago M."/>
            <person name="Minx P."/>
            <person name="Mollenhauer M.U."/>
            <person name="Montooth K."/>
            <person name="Mount S.M."/>
            <person name="Mu X."/>
            <person name="Myers E."/>
            <person name="Negre B."/>
            <person name="Newfeld S."/>
            <person name="Nielsen R."/>
            <person name="Noor M.A."/>
            <person name="O'Grady P."/>
            <person name="Pachter L."/>
            <person name="Papaceit M."/>
            <person name="Parisi M.J."/>
            <person name="Parisi M."/>
            <person name="Parts L."/>
            <person name="Pedersen J.S."/>
            <person name="Pesole G."/>
            <person name="Phillippy A.M."/>
            <person name="Ponting C.P."/>
            <person name="Pop M."/>
            <person name="Porcelli D."/>
            <person name="Powell J.R."/>
            <person name="Prohaska S."/>
            <person name="Pruitt K."/>
            <person name="Puig M."/>
            <person name="Quesneville H."/>
            <person name="Ram K.R."/>
            <person name="Rand D."/>
            <person name="Rasmussen M.D."/>
            <person name="Reed L.K."/>
            <person name="Reenan R."/>
            <person name="Reily A."/>
            <person name="Remington K.A."/>
            <person name="Rieger T.T."/>
            <person name="Ritchie M.G."/>
            <person name="Robin C."/>
            <person name="Rogers Y.H."/>
            <person name="Rohde C."/>
            <person name="Rozas J."/>
            <person name="Rubenfield M.J."/>
            <person name="Ruiz A."/>
            <person name="Russo S."/>
            <person name="Salzberg S.L."/>
            <person name="Sanchez-Gracia A."/>
            <person name="Saranga D.J."/>
            <person name="Sato H."/>
            <person name="Schaeffer S.W."/>
            <person name="Schatz M.C."/>
            <person name="Schlenke T."/>
            <person name="Schwartz R."/>
            <person name="Segarra C."/>
            <person name="Singh R.S."/>
            <person name="Sirot L."/>
            <person name="Sirota M."/>
            <person name="Sisneros N.B."/>
            <person name="Smith C.D."/>
            <person name="Smith T.F."/>
            <person name="Spieth J."/>
            <person name="Stage D.E."/>
            <person name="Stark A."/>
            <person name="Stephan W."/>
            <person name="Strausberg R.L."/>
            <person name="Strempel S."/>
            <person name="Sturgill D."/>
            <person name="Sutton G."/>
            <person name="Sutton G.G."/>
            <person name="Tao W."/>
            <person name="Teichmann S."/>
            <person name="Tobari Y.N."/>
            <person name="Tomimura Y."/>
            <person name="Tsolas J.M."/>
            <person name="Valente V.L."/>
            <person name="Venter E."/>
            <person name="Venter J.C."/>
            <person name="Vicario S."/>
            <person name="Vieira F.G."/>
            <person name="Vilella A.J."/>
            <person name="Villasante A."/>
            <person name="Walenz B."/>
            <person name="Wang J."/>
            <person name="Wasserman M."/>
            <person name="Watts T."/>
            <person name="Wilson D."/>
            <person name="Wilson R.K."/>
            <person name="Wing R.A."/>
            <person name="Wolfner M.F."/>
            <person name="Wong A."/>
            <person name="Wong G.K."/>
            <person name="Wu C.I."/>
            <person name="Wu G."/>
            <person name="Yamamoto D."/>
            <person name="Yang H.P."/>
            <person name="Yang S.P."/>
            <person name="Yorke J.A."/>
            <person name="Yoshida K."/>
            <person name="Zdobnov E."/>
            <person name="Zhang P."/>
            <person name="Zhang Y."/>
            <person name="Zimin A.V."/>
            <person name="Baldwin J."/>
            <person name="Abdouelleil A."/>
            <person name="Abdulkadir J."/>
            <person name="Abebe A."/>
            <person name="Abera B."/>
            <person name="Abreu J."/>
            <person name="Acer S.C."/>
            <person name="Aftuck L."/>
            <person name="Alexander A."/>
            <person name="An P."/>
            <person name="Anderson E."/>
            <person name="Anderson S."/>
            <person name="Arachi H."/>
            <person name="Azer M."/>
            <person name="Bachantsang P."/>
            <person name="Barry A."/>
            <person name="Bayul T."/>
            <person name="Berlin A."/>
            <person name="Bessette D."/>
            <person name="Bloom T."/>
            <person name="Blye J."/>
            <person name="Boguslavskiy L."/>
            <person name="Bonnet C."/>
            <person name="Boukhgalter B."/>
            <person name="Bourzgui I."/>
            <person name="Brown A."/>
            <person name="Cahill P."/>
            <person name="Channer S."/>
            <person name="Cheshatsang Y."/>
            <person name="Chuda L."/>
            <person name="Citroen M."/>
            <person name="Collymore A."/>
            <person name="Cooke P."/>
            <person name="Costello M."/>
            <person name="D'Aco K."/>
            <person name="Daza R."/>
            <person name="De Haan G."/>
            <person name="DeGray S."/>
            <person name="DeMaso C."/>
            <person name="Dhargay N."/>
            <person name="Dooley K."/>
            <person name="Dooley E."/>
            <person name="Doricent M."/>
            <person name="Dorje P."/>
            <person name="Dorjee K."/>
            <person name="Dupes A."/>
            <person name="Elong R."/>
            <person name="Falk J."/>
            <person name="Farina A."/>
            <person name="Faro S."/>
            <person name="Ferguson D."/>
            <person name="Fisher S."/>
            <person name="Foley C.D."/>
            <person name="Franke A."/>
            <person name="Friedrich D."/>
            <person name="Gadbois L."/>
            <person name="Gearin G."/>
            <person name="Gearin C.R."/>
            <person name="Giannoukos G."/>
            <person name="Goode T."/>
            <person name="Graham J."/>
            <person name="Grandbois E."/>
            <person name="Grewal S."/>
            <person name="Gyaltsen K."/>
            <person name="Hafez N."/>
            <person name="Hagos B."/>
            <person name="Hall J."/>
            <person name="Henson C."/>
            <person name="Hollinger A."/>
            <person name="Honan T."/>
            <person name="Huard M.D."/>
            <person name="Hughes L."/>
            <person name="Hurhula B."/>
            <person name="Husby M.E."/>
            <person name="Kamat A."/>
            <person name="Kanga B."/>
            <person name="Kashin S."/>
            <person name="Khazanovich D."/>
            <person name="Kisner P."/>
            <person name="Lance K."/>
            <person name="Lara M."/>
            <person name="Lee W."/>
            <person name="Lennon N."/>
            <person name="Letendre F."/>
            <person name="LeVine R."/>
            <person name="Lipovsky A."/>
            <person name="Liu X."/>
            <person name="Liu J."/>
            <person name="Liu S."/>
            <person name="Lokyitsang T."/>
            <person name="Lokyitsang Y."/>
            <person name="Lubonja R."/>
            <person name="Lui A."/>
            <person name="MacDonald P."/>
            <person name="Magnisalis V."/>
            <person name="Maru K."/>
            <person name="Matthews C."/>
            <person name="McCusker W."/>
            <person name="McDonough S."/>
            <person name="Mehta T."/>
            <person name="Meldrim J."/>
            <person name="Meneus L."/>
            <person name="Mihai O."/>
            <person name="Mihalev A."/>
            <person name="Mihova T."/>
            <person name="Mittelman R."/>
            <person name="Mlenga V."/>
            <person name="Montmayeur A."/>
            <person name="Mulrain L."/>
            <person name="Navidi A."/>
            <person name="Naylor J."/>
            <person name="Negash T."/>
            <person name="Nguyen T."/>
            <person name="Nguyen N."/>
            <person name="Nicol R."/>
            <person name="Norbu C."/>
            <person name="Norbu N."/>
            <person name="Novod N."/>
            <person name="O'Neill B."/>
            <person name="Osman S."/>
            <person name="Markiewicz E."/>
            <person name="Oyono O.L."/>
            <person name="Patti C."/>
            <person name="Phunkhang P."/>
            <person name="Pierre F."/>
            <person name="Priest M."/>
            <person name="Raghuraman S."/>
            <person name="Rege F."/>
            <person name="Reyes R."/>
            <person name="Rise C."/>
            <person name="Rogov P."/>
            <person name="Ross K."/>
            <person name="Ryan E."/>
            <person name="Settipalli S."/>
            <person name="Shea T."/>
            <person name="Sherpa N."/>
            <person name="Shi L."/>
            <person name="Shih D."/>
            <person name="Sparrow T."/>
            <person name="Spaulding J."/>
            <person name="Stalker J."/>
            <person name="Stange-Thomann N."/>
            <person name="Stavropoulos S."/>
            <person name="Stone C."/>
            <person name="Strader C."/>
            <person name="Tesfaye S."/>
            <person name="Thomson T."/>
            <person name="Thoulutsang Y."/>
            <person name="Thoulutsang D."/>
            <person name="Topham K."/>
            <person name="Topping I."/>
            <person name="Tsamla T."/>
            <person name="Vassiliev H."/>
            <person name="Vo A."/>
            <person name="Wangchuk T."/>
            <person name="Wangdi T."/>
            <person name="Weiand M."/>
            <person name="Wilkinson J."/>
            <person name="Wilson A."/>
            <person name="Yadav S."/>
            <person name="Young G."/>
            <person name="Yu Q."/>
            <person name="Zembek L."/>
            <person name="Zhong D."/>
            <person name="Zimmer A."/>
            <person name="Zwirko Z."/>
            <person name="Jaffe D.B."/>
            <person name="Alvarez P."/>
            <person name="Brockman W."/>
            <person name="Butler J."/>
            <person name="Chin C."/>
            <person name="Gnerre S."/>
            <person name="Grabherr M."/>
            <person name="Kleber M."/>
            <person name="Mauceli E."/>
            <person name="MacCallum I."/>
        </authorList>
    </citation>
    <scope>NUCLEOTIDE SEQUENCE [LARGE SCALE GENOMIC DNA]</scope>
    <source>
        <strain evidence="6">Tucson 14030-0811.24</strain>
    </source>
</reference>
<protein>
    <recommendedName>
        <fullName evidence="7">Protein takeout</fullName>
    </recommendedName>
</protein>
<dbReference type="GO" id="GO:0007623">
    <property type="term" value="P:circadian rhythm"/>
    <property type="evidence" value="ECO:0007669"/>
    <property type="project" value="UniProtKB-ARBA"/>
</dbReference>
<evidence type="ECO:0000256" key="2">
    <source>
        <dbReference type="ARBA" id="ARBA00023108"/>
    </source>
</evidence>
<keyword evidence="2" id="KW-0090">Biological rhythms</keyword>
<gene>
    <name evidence="5" type="primary">Dwil\GK11048</name>
    <name evidence="5" type="ORF">Dwil_GK11048</name>
</gene>
<dbReference type="Gene3D" id="3.15.10.30">
    <property type="entry name" value="Haemolymph juvenile hormone binding protein"/>
    <property type="match status" value="1"/>
</dbReference>
<evidence type="ECO:0008006" key="7">
    <source>
        <dbReference type="Google" id="ProtNLM"/>
    </source>
</evidence>
<dbReference type="Proteomes" id="UP000007798">
    <property type="component" value="Unassembled WGS sequence"/>
</dbReference>
<evidence type="ECO:0000256" key="3">
    <source>
        <dbReference type="ARBA" id="ARBA00060902"/>
    </source>
</evidence>
<evidence type="ECO:0000313" key="6">
    <source>
        <dbReference type="Proteomes" id="UP000007798"/>
    </source>
</evidence>
<dbReference type="FunCoup" id="B4N8D9">
    <property type="interactions" value="36"/>
</dbReference>
<dbReference type="EMBL" id="CH964232">
    <property type="protein sequence ID" value="EDW81390.2"/>
    <property type="molecule type" value="Genomic_DNA"/>
</dbReference>
<keyword evidence="1 4" id="KW-0732">Signal</keyword>
<dbReference type="SMR" id="B4N8D9"/>
<proteinExistence type="inferred from homology"/>
<dbReference type="HOGENOM" id="CLU_069908_3_0_1"/>
<dbReference type="FunFam" id="3.15.10.30:FF:000001">
    <property type="entry name" value="Takeout-like protein 1"/>
    <property type="match status" value="1"/>
</dbReference>
<evidence type="ECO:0000256" key="1">
    <source>
        <dbReference type="ARBA" id="ARBA00022729"/>
    </source>
</evidence>
<dbReference type="KEGG" id="dwi:6647729"/>
<dbReference type="PANTHER" id="PTHR11008:SF25">
    <property type="entry name" value="IP09473P-RELATED"/>
    <property type="match status" value="1"/>
</dbReference>
<comment type="similarity">
    <text evidence="3">Belongs to the TO family.</text>
</comment>
<keyword evidence="6" id="KW-1185">Reference proteome</keyword>
<dbReference type="Pfam" id="PF06585">
    <property type="entry name" value="JHBP"/>
    <property type="match status" value="1"/>
</dbReference>
<dbReference type="InterPro" id="IPR010562">
    <property type="entry name" value="Haemolymph_juvenile_hormone-bd"/>
</dbReference>
<feature type="chain" id="PRO_5006458259" description="Protein takeout" evidence="4">
    <location>
        <begin position="26"/>
        <end position="277"/>
    </location>
</feature>
<evidence type="ECO:0000313" key="5">
    <source>
        <dbReference type="EMBL" id="EDW81390.2"/>
    </source>
</evidence>
<sequence>MMRLIGLAWATAVCWLLGAVDIVESVAYFTEKPSYIESCRIYEPEFTKCLTRSTQKFMNEVINGIPELLESFGPMDPMRQDQLTFKQANSDVATISANLTELLIRGFGNMVIKESKVNKNNFSLQDKIYLPQMRLDGKYKMVGHILRVPLRGAGKIYIEIDDLNILVNVKTRLYEKGGFTFYNVTDVRVQLDVGKVRTNLENLFNGRSKEVERSTNQFFNDNWRDFFEAMRPLISETVERTLMDLLKKTFDLIPANFFVEDIPNSLELYGRKTQMIT</sequence>
<organism evidence="5 6">
    <name type="scientific">Drosophila willistoni</name>
    <name type="common">Fruit fly</name>
    <dbReference type="NCBI Taxonomy" id="7260"/>
    <lineage>
        <taxon>Eukaryota</taxon>
        <taxon>Metazoa</taxon>
        <taxon>Ecdysozoa</taxon>
        <taxon>Arthropoda</taxon>
        <taxon>Hexapoda</taxon>
        <taxon>Insecta</taxon>
        <taxon>Pterygota</taxon>
        <taxon>Neoptera</taxon>
        <taxon>Endopterygota</taxon>
        <taxon>Diptera</taxon>
        <taxon>Brachycera</taxon>
        <taxon>Muscomorpha</taxon>
        <taxon>Ephydroidea</taxon>
        <taxon>Drosophilidae</taxon>
        <taxon>Drosophila</taxon>
        <taxon>Sophophora</taxon>
    </lineage>
</organism>
<dbReference type="eggNOG" id="ENOG502RXKT">
    <property type="taxonomic scope" value="Eukaryota"/>
</dbReference>
<dbReference type="SMART" id="SM00700">
    <property type="entry name" value="JHBP"/>
    <property type="match status" value="1"/>
</dbReference>
<dbReference type="OrthoDB" id="8175281at2759"/>
<feature type="signal peptide" evidence="4">
    <location>
        <begin position="1"/>
        <end position="25"/>
    </location>
</feature>
<dbReference type="GO" id="GO:0005615">
    <property type="term" value="C:extracellular space"/>
    <property type="evidence" value="ECO:0007669"/>
    <property type="project" value="TreeGrafter"/>
</dbReference>
<dbReference type="PANTHER" id="PTHR11008">
    <property type="entry name" value="PROTEIN TAKEOUT-LIKE PROTEIN"/>
    <property type="match status" value="1"/>
</dbReference>
<name>B4N8D9_DROWI</name>
<evidence type="ECO:0000256" key="4">
    <source>
        <dbReference type="SAM" id="SignalP"/>
    </source>
</evidence>
<accession>B4N8D9</accession>
<dbReference type="STRING" id="7260.B4N8D9"/>